<dbReference type="Proteomes" id="UP000265520">
    <property type="component" value="Unassembled WGS sequence"/>
</dbReference>
<organism evidence="1 2">
    <name type="scientific">Trifolium medium</name>
    <dbReference type="NCBI Taxonomy" id="97028"/>
    <lineage>
        <taxon>Eukaryota</taxon>
        <taxon>Viridiplantae</taxon>
        <taxon>Streptophyta</taxon>
        <taxon>Embryophyta</taxon>
        <taxon>Tracheophyta</taxon>
        <taxon>Spermatophyta</taxon>
        <taxon>Magnoliopsida</taxon>
        <taxon>eudicotyledons</taxon>
        <taxon>Gunneridae</taxon>
        <taxon>Pentapetalae</taxon>
        <taxon>rosids</taxon>
        <taxon>fabids</taxon>
        <taxon>Fabales</taxon>
        <taxon>Fabaceae</taxon>
        <taxon>Papilionoideae</taxon>
        <taxon>50 kb inversion clade</taxon>
        <taxon>NPAAA clade</taxon>
        <taxon>Hologalegina</taxon>
        <taxon>IRL clade</taxon>
        <taxon>Trifolieae</taxon>
        <taxon>Trifolium</taxon>
    </lineage>
</organism>
<accession>A0A392VK81</accession>
<comment type="caution">
    <text evidence="1">The sequence shown here is derived from an EMBL/GenBank/DDBJ whole genome shotgun (WGS) entry which is preliminary data.</text>
</comment>
<proteinExistence type="predicted"/>
<evidence type="ECO:0000313" key="2">
    <source>
        <dbReference type="Proteomes" id="UP000265520"/>
    </source>
</evidence>
<name>A0A392VK81_9FABA</name>
<keyword evidence="2" id="KW-1185">Reference proteome</keyword>
<dbReference type="EMBL" id="LXQA011176468">
    <property type="protein sequence ID" value="MCI87832.1"/>
    <property type="molecule type" value="Genomic_DNA"/>
</dbReference>
<protein>
    <submittedName>
        <fullName evidence="1">Uncharacterized protein</fullName>
    </submittedName>
</protein>
<sequence>SSNGGGRGEIRHLDHGASSSAKFAHEGHCCCDEDAGDGPVLSDEKGSSANELEKLRAKNEKLEAKLLRAEI</sequence>
<feature type="non-terminal residue" evidence="1">
    <location>
        <position position="71"/>
    </location>
</feature>
<reference evidence="1 2" key="1">
    <citation type="journal article" date="2018" name="Front. Plant Sci.">
        <title>Red Clover (Trifolium pratense) and Zigzag Clover (T. medium) - A Picture of Genomic Similarities and Differences.</title>
        <authorList>
            <person name="Dluhosova J."/>
            <person name="Istvanek J."/>
            <person name="Nedelnik J."/>
            <person name="Repkova J."/>
        </authorList>
    </citation>
    <scope>NUCLEOTIDE SEQUENCE [LARGE SCALE GENOMIC DNA]</scope>
    <source>
        <strain evidence="2">cv. 10/8</strain>
        <tissue evidence="1">Leaf</tissue>
    </source>
</reference>
<evidence type="ECO:0000313" key="1">
    <source>
        <dbReference type="EMBL" id="MCI87832.1"/>
    </source>
</evidence>
<dbReference type="AlphaFoldDB" id="A0A392VK81"/>
<feature type="non-terminal residue" evidence="1">
    <location>
        <position position="1"/>
    </location>
</feature>